<dbReference type="InterPro" id="IPR053159">
    <property type="entry name" value="Hybrid_Histidine_Kinase"/>
</dbReference>
<dbReference type="SUPFAM" id="SSF56112">
    <property type="entry name" value="Protein kinase-like (PK-like)"/>
    <property type="match status" value="1"/>
</dbReference>
<dbReference type="InterPro" id="IPR027417">
    <property type="entry name" value="P-loop_NTPase"/>
</dbReference>
<dbReference type="PROSITE" id="PS50011">
    <property type="entry name" value="PROTEIN_KINASE_DOM"/>
    <property type="match status" value="1"/>
</dbReference>
<dbReference type="CDD" id="cd14014">
    <property type="entry name" value="STKc_PknB_like"/>
    <property type="match status" value="1"/>
</dbReference>
<dbReference type="InterPro" id="IPR003661">
    <property type="entry name" value="HisK_dim/P_dom"/>
</dbReference>
<sequence length="1790" mass="196014">MVEKMMDICGCEIIERLREGARSTAYRARRRSDGLPLVLKVLNEQNPSQAQIASLRHEHAILSDLDDVDGVVRSHGVEEDGGRYALLLEDFGGTSLKAMNAAGTLSIERTLALAIDVVCVLEAIHQRRVVHRDLNLSNIVMNPADGRVKVIDFGLASVLPQQSTSFTSPGGLKGTLAYMSPEQTGRMNRSVDYRTDYYSLGVSLYELLTGRLPFTADDVLELVHAHIARQPPSPRASNPAIPEVLAQIVLKLMAKSADERYQSARGIRADLAGCLERLRQHGAVDPFPVGRHDRSERFHLPQKLYGRDAEVQALMAAFERVDQGAVLMLVSGYSGVGKSALIHEVYRPLTARRGVFIAGKFDQYRDDAPHAALAQALHALVEQLLTESEDRLAAFRSRVREALGAGARVLIDVCPSLELVLGPQPEAPVLPPTEARQRFNQTVRDLVAAIATPEHPLCIFFDDLQWANLDALKLLEELFNAAQDLPLFLIGSYRDNEVTDVHPLSLTVREIAARGARVERLSLAPLGLDHIKEMVGDALGASPEEAAPLADLLLSRTAGNPFFVRSFLSSLYADGLIERSADGFRWDLDRIRQRGITDNVVELMVTRVRKLSPAAQDLLKVAGCLGGMFDLGTLAIAAERPVEEVGRDLWSAAAEGLLIPMAQVSSAVQMAAAGPGLRCRFAHDRIQQAVVSMLDEAAGPRLRRDVGRRLLGRPSAEESVGRLFDIVGLLNQGRSAIEQREELIDLARLNLKAARRALEAGAGQQAQVYGQAGIALLGAEDWSAHYELARDIHLAAAEAAFSQGDFEATQALCEVVRPKAVSALDEVKLLDLEGHALYSQQRLADAMRLYLKALARLGVEMPENGASEDVERELALTAEELGDRPVEELADLPECSDPADRARMALLNHVINIAVITGARLLSIAVCRLVRMSLRCGGAPQSPFGYAYYGFLLLSRDDLDRAYRFGRLALRLADRLSDKGSRAHTYLYSGFMVIHVKTPLHELSPLFSDAYRFALEAGTPFQAANAGVTVCMTRLLAGVDLGTLAADMEQYAHGIAKLRQTMVLGWMQIYQQTVHNLRGKASDQVVLAGPAYVEAERVPQQRAAGDMGAMFNYHFCKTLLCYVFGEHEQAAATAEAAAPYAVIAERSTSAAPWMLLESLAHLAVHDHADEAARERTFSLVERNIAKLETWREHCPATYEHKLLLIRAERARVLGQDDAARDAFERGAELAEKSGYQHEAAIAHELAGRFYLARGDQKLARQHLRDAHEGYLRWGAVAKAKALEKQHPGLVPHVASGILAASKFSETAGRELDFSVLDLISVLNASQDLSREIELDRLLARLMQILLETSGAEVGYLLLEQAGQWVVEGEKAVDEDAKVLRSLPMADLAPRGRRGLPTSIVYYVARTQESVVLDDAAANPRFGRDPHIAENAVGSVLCFPLGRPGGRRGIVYLENSLVKGAFTPARMRILQMLSTQAVISLENAALYNTLEQRVQARTRELQAKNEELAATLKRLREAQDRMIVQDRLASLGSLTAGIAHELRNPLNFVNNFADLSVRLIDDIGGDISTLARGLDDDREEYVTEALGDLTSNVKKIGEHGRRMEGIIRSMLDHSRGERGERQDVDFNTLVSTYVSIGYHGARARASSAEIAIDLELSPSIGQVSLVPQEISRVVVNLVDNACYAVRRRKEAHDHGPSPRIRVTTRDLGDRVELRVHDNGVGIPAGIRDKIMNPFFTTKPPGEGTGLGLSICHNIVVEGSGGSLTFETEEGEFTEFIVTLPKRLSGPEPGAA</sequence>
<dbReference type="SUPFAM" id="SSF47384">
    <property type="entry name" value="Homodimeric domain of signal transducing histidine kinase"/>
    <property type="match status" value="1"/>
</dbReference>
<dbReference type="GO" id="GO:0005524">
    <property type="term" value="F:ATP binding"/>
    <property type="evidence" value="ECO:0007669"/>
    <property type="project" value="InterPro"/>
</dbReference>
<dbReference type="Pfam" id="PF00512">
    <property type="entry name" value="HisKA"/>
    <property type="match status" value="1"/>
</dbReference>
<dbReference type="Gene3D" id="3.30.200.20">
    <property type="entry name" value="Phosphorylase Kinase, domain 1"/>
    <property type="match status" value="1"/>
</dbReference>
<dbReference type="Pfam" id="PF00069">
    <property type="entry name" value="Pkinase"/>
    <property type="match status" value="1"/>
</dbReference>
<dbReference type="Gene3D" id="3.30.450.40">
    <property type="match status" value="1"/>
</dbReference>
<dbReference type="Gene3D" id="3.40.50.300">
    <property type="entry name" value="P-loop containing nucleotide triphosphate hydrolases"/>
    <property type="match status" value="1"/>
</dbReference>
<dbReference type="InterPro" id="IPR005467">
    <property type="entry name" value="His_kinase_dom"/>
</dbReference>
<evidence type="ECO:0000256" key="1">
    <source>
        <dbReference type="ARBA" id="ARBA00000085"/>
    </source>
</evidence>
<proteinExistence type="predicted"/>
<dbReference type="InterPro" id="IPR004358">
    <property type="entry name" value="Sig_transdc_His_kin-like_C"/>
</dbReference>
<feature type="domain" description="Histidine kinase" evidence="6">
    <location>
        <begin position="1536"/>
        <end position="1782"/>
    </location>
</feature>
<dbReference type="CDD" id="cd00082">
    <property type="entry name" value="HisKA"/>
    <property type="match status" value="1"/>
</dbReference>
<dbReference type="InterPro" id="IPR000719">
    <property type="entry name" value="Prot_kinase_dom"/>
</dbReference>
<dbReference type="EMBL" id="JELY01001854">
    <property type="protein sequence ID" value="KYF54394.1"/>
    <property type="molecule type" value="Genomic_DNA"/>
</dbReference>
<dbReference type="PANTHER" id="PTHR43642">
    <property type="entry name" value="HYBRID SIGNAL TRANSDUCTION HISTIDINE KINASE G"/>
    <property type="match status" value="1"/>
</dbReference>
<dbReference type="SUPFAM" id="SSF48452">
    <property type="entry name" value="TPR-like"/>
    <property type="match status" value="1"/>
</dbReference>
<evidence type="ECO:0000256" key="3">
    <source>
        <dbReference type="ARBA" id="ARBA00022553"/>
    </source>
</evidence>
<dbReference type="InterPro" id="IPR011990">
    <property type="entry name" value="TPR-like_helical_dom_sf"/>
</dbReference>
<evidence type="ECO:0000313" key="8">
    <source>
        <dbReference type="Proteomes" id="UP000075420"/>
    </source>
</evidence>
<dbReference type="InterPro" id="IPR041664">
    <property type="entry name" value="AAA_16"/>
</dbReference>
<dbReference type="Gene3D" id="1.10.510.10">
    <property type="entry name" value="Transferase(Phosphotransferase) domain 1"/>
    <property type="match status" value="1"/>
</dbReference>
<gene>
    <name evidence="7" type="ORF">BE08_17830</name>
</gene>
<dbReference type="SUPFAM" id="SSF55874">
    <property type="entry name" value="ATPase domain of HSP90 chaperone/DNA topoisomerase II/histidine kinase"/>
    <property type="match status" value="1"/>
</dbReference>
<dbReference type="Pfam" id="PF01590">
    <property type="entry name" value="GAF"/>
    <property type="match status" value="1"/>
</dbReference>
<dbReference type="Gene3D" id="3.30.565.10">
    <property type="entry name" value="Histidine kinase-like ATPase, C-terminal domain"/>
    <property type="match status" value="1"/>
</dbReference>
<dbReference type="PRINTS" id="PR00344">
    <property type="entry name" value="BCTRLSENSOR"/>
</dbReference>
<comment type="caution">
    <text evidence="7">The sequence shown here is derived from an EMBL/GenBank/DDBJ whole genome shotgun (WGS) entry which is preliminary data.</text>
</comment>
<dbReference type="PANTHER" id="PTHR43642:SF1">
    <property type="entry name" value="HYBRID SIGNAL TRANSDUCTION HISTIDINE KINASE G"/>
    <property type="match status" value="1"/>
</dbReference>
<dbReference type="InterPro" id="IPR036097">
    <property type="entry name" value="HisK_dim/P_sf"/>
</dbReference>
<dbReference type="PROSITE" id="PS50109">
    <property type="entry name" value="HIS_KIN"/>
    <property type="match status" value="1"/>
</dbReference>
<dbReference type="SMART" id="SM00387">
    <property type="entry name" value="HATPase_c"/>
    <property type="match status" value="1"/>
</dbReference>
<accession>A0A150PFF9</accession>
<comment type="catalytic activity">
    <reaction evidence="1">
        <text>ATP + protein L-histidine = ADP + protein N-phospho-L-histidine.</text>
        <dbReference type="EC" id="2.7.13.3"/>
    </reaction>
</comment>
<dbReference type="EC" id="2.7.13.3" evidence="2"/>
<evidence type="ECO:0000256" key="4">
    <source>
        <dbReference type="SAM" id="Coils"/>
    </source>
</evidence>
<evidence type="ECO:0000256" key="2">
    <source>
        <dbReference type="ARBA" id="ARBA00012438"/>
    </source>
</evidence>
<reference evidence="7 8" key="1">
    <citation type="submission" date="2014-02" db="EMBL/GenBank/DDBJ databases">
        <title>The small core and large imbalanced accessory genome model reveals a collaborative survival strategy of Sorangium cellulosum strains in nature.</title>
        <authorList>
            <person name="Han K."/>
            <person name="Peng R."/>
            <person name="Blom J."/>
            <person name="Li Y.-Z."/>
        </authorList>
    </citation>
    <scope>NUCLEOTIDE SEQUENCE [LARGE SCALE GENOMIC DNA]</scope>
    <source>
        <strain evidence="7 8">So0157-25</strain>
    </source>
</reference>
<protein>
    <recommendedName>
        <fullName evidence="2">histidine kinase</fullName>
        <ecNumber evidence="2">2.7.13.3</ecNumber>
    </recommendedName>
</protein>
<evidence type="ECO:0000259" key="6">
    <source>
        <dbReference type="PROSITE" id="PS50109"/>
    </source>
</evidence>
<dbReference type="SMART" id="SM00065">
    <property type="entry name" value="GAF"/>
    <property type="match status" value="1"/>
</dbReference>
<feature type="domain" description="Protein kinase" evidence="5">
    <location>
        <begin position="11"/>
        <end position="284"/>
    </location>
</feature>
<dbReference type="InterPro" id="IPR036890">
    <property type="entry name" value="HATPase_C_sf"/>
</dbReference>
<dbReference type="InterPro" id="IPR003018">
    <property type="entry name" value="GAF"/>
</dbReference>
<dbReference type="InterPro" id="IPR011009">
    <property type="entry name" value="Kinase-like_dom_sf"/>
</dbReference>
<dbReference type="Pfam" id="PF02518">
    <property type="entry name" value="HATPase_c"/>
    <property type="match status" value="1"/>
</dbReference>
<dbReference type="GO" id="GO:0000155">
    <property type="term" value="F:phosphorelay sensor kinase activity"/>
    <property type="evidence" value="ECO:0007669"/>
    <property type="project" value="InterPro"/>
</dbReference>
<evidence type="ECO:0000259" key="5">
    <source>
        <dbReference type="PROSITE" id="PS50011"/>
    </source>
</evidence>
<dbReference type="InterPro" id="IPR003594">
    <property type="entry name" value="HATPase_dom"/>
</dbReference>
<dbReference type="Gene3D" id="1.10.287.130">
    <property type="match status" value="1"/>
</dbReference>
<dbReference type="Proteomes" id="UP000075420">
    <property type="component" value="Unassembled WGS sequence"/>
</dbReference>
<dbReference type="Pfam" id="PF13191">
    <property type="entry name" value="AAA_16"/>
    <property type="match status" value="1"/>
</dbReference>
<organism evidence="7 8">
    <name type="scientific">Sorangium cellulosum</name>
    <name type="common">Polyangium cellulosum</name>
    <dbReference type="NCBI Taxonomy" id="56"/>
    <lineage>
        <taxon>Bacteria</taxon>
        <taxon>Pseudomonadati</taxon>
        <taxon>Myxococcota</taxon>
        <taxon>Polyangia</taxon>
        <taxon>Polyangiales</taxon>
        <taxon>Polyangiaceae</taxon>
        <taxon>Sorangium</taxon>
    </lineage>
</organism>
<dbReference type="SUPFAM" id="SSF52540">
    <property type="entry name" value="P-loop containing nucleoside triphosphate hydrolases"/>
    <property type="match status" value="1"/>
</dbReference>
<keyword evidence="3" id="KW-0597">Phosphoprotein</keyword>
<dbReference type="InterPro" id="IPR029016">
    <property type="entry name" value="GAF-like_dom_sf"/>
</dbReference>
<name>A0A150PFF9_SORCE</name>
<evidence type="ECO:0000313" key="7">
    <source>
        <dbReference type="EMBL" id="KYF54394.1"/>
    </source>
</evidence>
<keyword evidence="4" id="KW-0175">Coiled coil</keyword>
<feature type="coiled-coil region" evidence="4">
    <location>
        <begin position="1486"/>
        <end position="1520"/>
    </location>
</feature>
<dbReference type="SUPFAM" id="SSF55781">
    <property type="entry name" value="GAF domain-like"/>
    <property type="match status" value="1"/>
</dbReference>
<dbReference type="SMART" id="SM00388">
    <property type="entry name" value="HisKA"/>
    <property type="match status" value="1"/>
</dbReference>